<comment type="caution">
    <text evidence="8">The sequence shown here is derived from an EMBL/GenBank/DDBJ whole genome shotgun (WGS) entry which is preliminary data.</text>
</comment>
<dbReference type="InterPro" id="IPR017501">
    <property type="entry name" value="Phage_infect_YhgE_C"/>
</dbReference>
<feature type="transmembrane region" description="Helical" evidence="6">
    <location>
        <begin position="826"/>
        <end position="846"/>
    </location>
</feature>
<evidence type="ECO:0000256" key="2">
    <source>
        <dbReference type="ARBA" id="ARBA00022692"/>
    </source>
</evidence>
<dbReference type="NCBIfam" id="TIGR03057">
    <property type="entry name" value="xxxLxxG_by_4"/>
    <property type="match status" value="6"/>
</dbReference>
<feature type="domain" description="ABC-2 type transporter transmembrane" evidence="7">
    <location>
        <begin position="20"/>
        <end position="164"/>
    </location>
</feature>
<feature type="transmembrane region" description="Helical" evidence="6">
    <location>
        <begin position="12"/>
        <end position="37"/>
    </location>
</feature>
<dbReference type="Gene3D" id="1.10.287.950">
    <property type="entry name" value="Methyl-accepting chemotaxis protein"/>
    <property type="match status" value="2"/>
</dbReference>
<evidence type="ECO:0000256" key="3">
    <source>
        <dbReference type="ARBA" id="ARBA00022989"/>
    </source>
</evidence>
<dbReference type="RefSeq" id="WP_101786255.1">
    <property type="nucleotide sequence ID" value="NZ_PKIE01000007.1"/>
</dbReference>
<dbReference type="EMBL" id="PKIE01000007">
    <property type="protein sequence ID" value="PLA59812.1"/>
    <property type="molecule type" value="Genomic_DNA"/>
</dbReference>
<dbReference type="AlphaFoldDB" id="A0A2I1YY53"/>
<dbReference type="Gene3D" id="3.40.1710.10">
    <property type="entry name" value="abc type-2 transporter like domain"/>
    <property type="match status" value="1"/>
</dbReference>
<feature type="transmembrane region" description="Helical" evidence="6">
    <location>
        <begin position="769"/>
        <end position="792"/>
    </location>
</feature>
<feature type="transmembrane region" description="Helical" evidence="6">
    <location>
        <begin position="727"/>
        <end position="748"/>
    </location>
</feature>
<accession>A0A2I1YY53</accession>
<proteinExistence type="predicted"/>
<feature type="transmembrane region" description="Helical" evidence="6">
    <location>
        <begin position="798"/>
        <end position="819"/>
    </location>
</feature>
<evidence type="ECO:0000313" key="9">
    <source>
        <dbReference type="Proteomes" id="UP000234971"/>
    </source>
</evidence>
<feature type="domain" description="ABC-2 type transporter transmembrane" evidence="7">
    <location>
        <begin position="680"/>
        <end position="897"/>
    </location>
</feature>
<organism evidence="8 9">
    <name type="scientific">Streptococcus mitis</name>
    <dbReference type="NCBI Taxonomy" id="28037"/>
    <lineage>
        <taxon>Bacteria</taxon>
        <taxon>Bacillati</taxon>
        <taxon>Bacillota</taxon>
        <taxon>Bacilli</taxon>
        <taxon>Lactobacillales</taxon>
        <taxon>Streptococcaceae</taxon>
        <taxon>Streptococcus</taxon>
        <taxon>Streptococcus mitis group</taxon>
    </lineage>
</organism>
<keyword evidence="5" id="KW-0175">Coiled coil</keyword>
<dbReference type="PANTHER" id="PTHR43077">
    <property type="entry name" value="TRANSPORT PERMEASE YVFS-RELATED"/>
    <property type="match status" value="1"/>
</dbReference>
<name>A0A2I1YY53_STRMT</name>
<dbReference type="NCBIfam" id="TIGR03061">
    <property type="entry name" value="pip_yhgE_Nterm"/>
    <property type="match status" value="1"/>
</dbReference>
<keyword evidence="2 6" id="KW-0812">Transmembrane</keyword>
<evidence type="ECO:0000256" key="1">
    <source>
        <dbReference type="ARBA" id="ARBA00004141"/>
    </source>
</evidence>
<dbReference type="Proteomes" id="UP000234971">
    <property type="component" value="Unassembled WGS sequence"/>
</dbReference>
<gene>
    <name evidence="8" type="ORF">CYK18_09150</name>
</gene>
<keyword evidence="4 6" id="KW-0472">Membrane</keyword>
<dbReference type="InterPro" id="IPR013525">
    <property type="entry name" value="ABC2_TM"/>
</dbReference>
<feature type="transmembrane region" description="Helical" evidence="6">
    <location>
        <begin position="878"/>
        <end position="900"/>
    </location>
</feature>
<protein>
    <recommendedName>
        <fullName evidence="7">ABC-2 type transporter transmembrane domain-containing protein</fullName>
    </recommendedName>
</protein>
<sequence>MFKEWKAIFKKPTFIIVMIGISLIPALYNIIFLSSMWDPYGQLSDLPVAVVNNDKEASYNANTMAIGKDMVSNLKENKSLDFHFVDEEEGKKGLEDGDYYMVVTLPSDLSEKAASILTNHPEQMQIDYQTSSGHSFIASKMSDSAMTQLKQNVSTNVTETYTKALFDKMVELKDGMSQAASGSEKLTDGANQLVTGSQTLTTNLHSLADSSLTFSNGTEQFTKGLSAYVSGVEQLHLGLGTFNSGLVTYTGTVSQLDRGLGQLSSKSPELVRGINQLSSKSPELVRGINQLYNGVESYTGGVSQLNTGLTQFSSGVSAYTNGVGNLATGASQLSNQSATLRMGVEQLSEGIQQLSSKLDASSGQKDQINQLSSGLNQLNQVIQNIDVGDTKQLDSVLSSIVSLSNQMLVSAQSEKATTLANIQSTAAYQSLTSEQQAEISASVSQNSTDSIQSAQSIIALVQGLQGSLENLQNQSSNLSTLKNQANQVLPLASTSLTGLSSGLTEIQGAVTSKLVPASQSIASGVNAYTTGVDKVSQGASQLSEKNSTLTGSLDQLVSGSNTLTQKSSSLTAGVGQLAKKTPELVSGIEKLAKKTPELVSGIEKLSTGSNQLNQKSQELIAGVDKLQSGSGQLADKSSQLLSGASQLENGANKLADGSGKLAEGGAKLTSGLEDLQTGVASLGQGLGNASDQLKSASTESKNAEILSNPLNLSKTDNDQVPVNGIAMAPYMISVALFVAALSTNMIFAKLPSGRHPESRWAWLKSRAEINGIIAVLAGILVYGGVHLIGLTANHEMRTLFLIIIASLTFMSMVTALTTWNSRIGAFFSLILLLLQLASSAGTYPLALTNDFFRAISPWLPMSYSVSGLRQTISMTGNIHHQIIFLAVILALFTGLGMLAYRPKKMEEG</sequence>
<dbReference type="InterPro" id="IPR017500">
    <property type="entry name" value="Phage_infect_YhgE_N"/>
</dbReference>
<evidence type="ECO:0000313" key="8">
    <source>
        <dbReference type="EMBL" id="PLA59812.1"/>
    </source>
</evidence>
<reference evidence="8 9" key="1">
    <citation type="submission" date="2017-12" db="EMBL/GenBank/DDBJ databases">
        <title>Phylogenetic diversity of female urinary microbiome.</title>
        <authorList>
            <person name="Thomas-White K."/>
            <person name="Wolfe A.J."/>
        </authorList>
    </citation>
    <scope>NUCLEOTIDE SEQUENCE [LARGE SCALE GENOMIC DNA]</scope>
    <source>
        <strain evidence="8 9">UMB1341</strain>
    </source>
</reference>
<keyword evidence="3 6" id="KW-1133">Transmembrane helix</keyword>
<dbReference type="PANTHER" id="PTHR43077:SF5">
    <property type="entry name" value="PHAGE INFECTION PROTEIN"/>
    <property type="match status" value="1"/>
</dbReference>
<dbReference type="InterPro" id="IPR023908">
    <property type="entry name" value="xxxLxxG_rpt"/>
</dbReference>
<evidence type="ECO:0000256" key="5">
    <source>
        <dbReference type="SAM" id="Coils"/>
    </source>
</evidence>
<evidence type="ECO:0000256" key="6">
    <source>
        <dbReference type="SAM" id="Phobius"/>
    </source>
</evidence>
<dbReference type="InterPro" id="IPR051328">
    <property type="entry name" value="T7SS_ABC-Transporter"/>
</dbReference>
<dbReference type="GO" id="GO:0016020">
    <property type="term" value="C:membrane"/>
    <property type="evidence" value="ECO:0007669"/>
    <property type="project" value="UniProtKB-SubCell"/>
</dbReference>
<dbReference type="NCBIfam" id="TIGR03062">
    <property type="entry name" value="pip_yhgE_Cterm"/>
    <property type="match status" value="1"/>
</dbReference>
<dbReference type="Pfam" id="PF12698">
    <property type="entry name" value="ABC2_membrane_3"/>
    <property type="match status" value="2"/>
</dbReference>
<feature type="coiled-coil region" evidence="5">
    <location>
        <begin position="454"/>
        <end position="488"/>
    </location>
</feature>
<evidence type="ECO:0000256" key="4">
    <source>
        <dbReference type="ARBA" id="ARBA00023136"/>
    </source>
</evidence>
<comment type="subcellular location">
    <subcellularLocation>
        <location evidence="1">Membrane</location>
        <topology evidence="1">Multi-pass membrane protein</topology>
    </subcellularLocation>
</comment>
<dbReference type="SUPFAM" id="SSF58104">
    <property type="entry name" value="Methyl-accepting chemotaxis protein (MCP) signaling domain"/>
    <property type="match status" value="2"/>
</dbReference>
<evidence type="ECO:0000259" key="7">
    <source>
        <dbReference type="Pfam" id="PF12698"/>
    </source>
</evidence>
<dbReference type="GO" id="GO:0140359">
    <property type="term" value="F:ABC-type transporter activity"/>
    <property type="evidence" value="ECO:0007669"/>
    <property type="project" value="InterPro"/>
</dbReference>